<feature type="compositionally biased region" description="Basic residues" evidence="3">
    <location>
        <begin position="830"/>
        <end position="848"/>
    </location>
</feature>
<feature type="compositionally biased region" description="Acidic residues" evidence="3">
    <location>
        <begin position="994"/>
        <end position="1003"/>
    </location>
</feature>
<dbReference type="PROSITE" id="PS50077">
    <property type="entry name" value="HEAT_REPEAT"/>
    <property type="match status" value="1"/>
</dbReference>
<feature type="compositionally biased region" description="Polar residues" evidence="3">
    <location>
        <begin position="1323"/>
        <end position="1333"/>
    </location>
</feature>
<dbReference type="Proteomes" id="UP000723463">
    <property type="component" value="Unassembled WGS sequence"/>
</dbReference>
<evidence type="ECO:0000313" key="5">
    <source>
        <dbReference type="Proteomes" id="UP000723463"/>
    </source>
</evidence>
<organism evidence="4 5">
    <name type="scientific">Mortierella hygrophila</name>
    <dbReference type="NCBI Taxonomy" id="979708"/>
    <lineage>
        <taxon>Eukaryota</taxon>
        <taxon>Fungi</taxon>
        <taxon>Fungi incertae sedis</taxon>
        <taxon>Mucoromycota</taxon>
        <taxon>Mortierellomycotina</taxon>
        <taxon>Mortierellomycetes</taxon>
        <taxon>Mortierellales</taxon>
        <taxon>Mortierellaceae</taxon>
        <taxon>Mortierella</taxon>
    </lineage>
</organism>
<keyword evidence="5" id="KW-1185">Reference proteome</keyword>
<protein>
    <submittedName>
        <fullName evidence="4">Serine/threonine-protein phosphatase 4 regulatory subunit 1</fullName>
    </submittedName>
</protein>
<feature type="compositionally biased region" description="Acidic residues" evidence="3">
    <location>
        <begin position="865"/>
        <end position="876"/>
    </location>
</feature>
<feature type="region of interest" description="Disordered" evidence="3">
    <location>
        <begin position="1310"/>
        <end position="1333"/>
    </location>
</feature>
<dbReference type="InterPro" id="IPR011989">
    <property type="entry name" value="ARM-like"/>
</dbReference>
<sequence length="1333" mass="144525">MADLGFFFEDEEDTQMEQEVHEVLGKPDDKERLDYLVVPEVDDTYDPLDGDIPNLESPDPPRPRAHLEFGENVEKVFADEQIPLFEQIRLQFESTYDAHRLRLTANILQYLSQMQISDAISTVIPVLQGLSADAKDSIREVLGSQLDKIVLHFFQHARVRTDEETPAELSVAVQGQDTITTQELADPSTLPHNVFTPIFINLLLDQNAGIAHQTRQAVVTVAENISEDLLEKEILNGIVDGLERLYEATGEGSPHAREDAHDPFSADNNEEQDGEAELGKMLVVVLLTSLANALGKARCTDFVLPKLEKLVTHSQFYVRKEIVLALGTLCKVVDQDVVVNKMLPLFDLFVRDDSWEIRRACCTILGTFSSTLPLDLRISKIEEIYDIYAGDVSRNVRNSAMEVLGEVIYGLGQGNVPDTLLNHFLSMGQQPMNEHELAVMCAFSFPAVVLTAGRSKWPQMKPVYMKLAGTFRFPIRRSLACSLHEVAKILGPELADRDLATAFSECLVAEDEVKEGVIGHVVEFVTCLSPKKRSEALRNLNTAWLELEQSSNWRLRDSLAGQLPGLCEIAESQDLIEVLIPLSIRACTDAVSTIRESGVMAFPALWDASTRIGPYDPRALSSEVADVSEQEEEDGPVPGCFGEGEDVEMEDLTSQLNGPTDTTLEALPNGTFADALESASSTFASTTTKASAAVANAASPPATVPDQDDADRTTTIQSQVVRQTVEFATTGGFRSRVVAVQIIQSLLDSGMTVEDFEEHFLMILIERLATDTVVNVRIWVSRVVTWIIDSGFYNDAPESNRLQGLLTTMQHDPDRDVRIYAGGPAELPKPKKKKRSSKSKGKSKKKKNGPFGASSDRSLVGTIAEGDEDADGDEEMQLPADDKGSDEDEDNDDEEGETDSEEDESSDDNLDFLNSAKAKGISNKPRNRNSIGLGMKVMVNNKLTVSGKEIRKPKTSWDYIHGEIDDDEEDGSGDGTHKSFSASLGSKEALERNWDEDEADDGEGVSLFDAPRQFDEGEGEGDFDAPRQFGEGEDESLSLFDAPRRFSDGYSDEDDDEDTFVKKLQAFRASADSTSAAVTSTATPTIESTATTKTDSLMEVAMEEAAQDGSGERVAVVVSGSNDNTLAGQEPSHDGGRPVNDAELTKEHELVLPAPVTTPAVSQYSPLSPATAPSPQAVALTSQVQAPSPLSYAALVKKEDSGSSHSPKKVLVPMGGNRGAVTVDAAQSATRNGTSSSTTTGRSPEEQVLRVLNAKLQATGTLGKKALPPPLSISPINTALSTTTDANGATKRALAYKDPGSPSYAAIVASGATSPHPGRLTFSPFSPMTTSAP</sequence>
<dbReference type="PANTHER" id="PTHR10648">
    <property type="entry name" value="SERINE/THREONINE-PROTEIN PHOSPHATASE PP2A 65 KDA REGULATORY SUBUNIT"/>
    <property type="match status" value="1"/>
</dbReference>
<comment type="caution">
    <text evidence="4">The sequence shown here is derived from an EMBL/GenBank/DDBJ whole genome shotgun (WGS) entry which is preliminary data.</text>
</comment>
<evidence type="ECO:0000313" key="4">
    <source>
        <dbReference type="EMBL" id="KAF9543875.1"/>
    </source>
</evidence>
<feature type="repeat" description="HEAT" evidence="2">
    <location>
        <begin position="303"/>
        <end position="341"/>
    </location>
</feature>
<feature type="compositionally biased region" description="Acidic residues" evidence="3">
    <location>
        <begin position="884"/>
        <end position="910"/>
    </location>
</feature>
<accession>A0A9P6F667</accession>
<evidence type="ECO:0000256" key="2">
    <source>
        <dbReference type="PROSITE-ProRule" id="PRU00103"/>
    </source>
</evidence>
<feature type="compositionally biased region" description="Basic and acidic residues" evidence="3">
    <location>
        <begin position="254"/>
        <end position="264"/>
    </location>
</feature>
<dbReference type="InterPro" id="IPR021133">
    <property type="entry name" value="HEAT_type_2"/>
</dbReference>
<dbReference type="Gene3D" id="1.25.10.10">
    <property type="entry name" value="Leucine-rich Repeat Variant"/>
    <property type="match status" value="2"/>
</dbReference>
<dbReference type="SUPFAM" id="SSF48371">
    <property type="entry name" value="ARM repeat"/>
    <property type="match status" value="1"/>
</dbReference>
<evidence type="ECO:0000256" key="1">
    <source>
        <dbReference type="ARBA" id="ARBA00022737"/>
    </source>
</evidence>
<dbReference type="InterPro" id="IPR051023">
    <property type="entry name" value="PP2A_Regulatory_Subunit_A"/>
</dbReference>
<reference evidence="4" key="1">
    <citation type="journal article" date="2020" name="Fungal Divers.">
        <title>Resolving the Mortierellaceae phylogeny through synthesis of multi-gene phylogenetics and phylogenomics.</title>
        <authorList>
            <person name="Vandepol N."/>
            <person name="Liber J."/>
            <person name="Desiro A."/>
            <person name="Na H."/>
            <person name="Kennedy M."/>
            <person name="Barry K."/>
            <person name="Grigoriev I.V."/>
            <person name="Miller A.N."/>
            <person name="O'Donnell K."/>
            <person name="Stajich J.E."/>
            <person name="Bonito G."/>
        </authorList>
    </citation>
    <scope>NUCLEOTIDE SEQUENCE</scope>
    <source>
        <strain evidence="4">NRRL 2591</strain>
    </source>
</reference>
<feature type="region of interest" description="Disordered" evidence="3">
    <location>
        <begin position="249"/>
        <end position="272"/>
    </location>
</feature>
<evidence type="ECO:0000256" key="3">
    <source>
        <dbReference type="SAM" id="MobiDB-lite"/>
    </source>
</evidence>
<dbReference type="GO" id="GO:0019888">
    <property type="term" value="F:protein phosphatase regulator activity"/>
    <property type="evidence" value="ECO:0007669"/>
    <property type="project" value="TreeGrafter"/>
</dbReference>
<dbReference type="EMBL" id="JAAAXW010000103">
    <property type="protein sequence ID" value="KAF9543875.1"/>
    <property type="molecule type" value="Genomic_DNA"/>
</dbReference>
<gene>
    <name evidence="4" type="primary">PPP4R1</name>
    <name evidence="4" type="ORF">EC957_000409</name>
</gene>
<dbReference type="GO" id="GO:0005737">
    <property type="term" value="C:cytoplasm"/>
    <property type="evidence" value="ECO:0007669"/>
    <property type="project" value="TreeGrafter"/>
</dbReference>
<feature type="region of interest" description="Disordered" evidence="3">
    <location>
        <begin position="813"/>
        <end position="1056"/>
    </location>
</feature>
<keyword evidence="1" id="KW-0677">Repeat</keyword>
<name>A0A9P6F667_9FUNG</name>
<dbReference type="InterPro" id="IPR016024">
    <property type="entry name" value="ARM-type_fold"/>
</dbReference>
<feature type="region of interest" description="Disordered" evidence="3">
    <location>
        <begin position="1121"/>
        <end position="1143"/>
    </location>
</feature>
<dbReference type="PANTHER" id="PTHR10648:SF1">
    <property type="entry name" value="SERINE_THREONINE-PROTEIN PHOSPHATASE 4 REGULATORY SUBUNIT 1"/>
    <property type="match status" value="1"/>
</dbReference>
<proteinExistence type="predicted"/>